<dbReference type="OrthoDB" id="1134798at2"/>
<organism evidence="2 3">
    <name type="scientific">Mesoflavibacter zeaxanthinifaciens subsp. sabulilitoris</name>
    <dbReference type="NCBI Taxonomy" id="1520893"/>
    <lineage>
        <taxon>Bacteria</taxon>
        <taxon>Pseudomonadati</taxon>
        <taxon>Bacteroidota</taxon>
        <taxon>Flavobacteriia</taxon>
        <taxon>Flavobacteriales</taxon>
        <taxon>Flavobacteriaceae</taxon>
        <taxon>Mesoflavibacter</taxon>
    </lineage>
</organism>
<feature type="transmembrane region" description="Helical" evidence="1">
    <location>
        <begin position="84"/>
        <end position="102"/>
    </location>
</feature>
<dbReference type="Proteomes" id="UP000238430">
    <property type="component" value="Unassembled WGS sequence"/>
</dbReference>
<sequence>MILTEQQINYIDKNLQLYGLKNQTLKEDILDHICTYIENTEETNFDIAYQNAINQFGGYLNINQLQKETNAQLYFKSAKNRTKFLFIIGFITAVLISVGSIFKIMHFPFAGIIMVSGFAVLIFITLPLFFYTKYKDTILKYQS</sequence>
<keyword evidence="3" id="KW-1185">Reference proteome</keyword>
<evidence type="ECO:0000313" key="3">
    <source>
        <dbReference type="Proteomes" id="UP000238430"/>
    </source>
</evidence>
<proteinExistence type="predicted"/>
<dbReference type="RefSeq" id="WP_027880111.1">
    <property type="nucleotide sequence ID" value="NZ_JACHWV010000003.1"/>
</dbReference>
<gene>
    <name evidence="2" type="ORF">C7H61_09920</name>
</gene>
<feature type="transmembrane region" description="Helical" evidence="1">
    <location>
        <begin position="108"/>
        <end position="131"/>
    </location>
</feature>
<comment type="caution">
    <text evidence="2">The sequence shown here is derived from an EMBL/GenBank/DDBJ whole genome shotgun (WGS) entry which is preliminary data.</text>
</comment>
<protein>
    <recommendedName>
        <fullName evidence="4">DUF1700 domain-containing protein</fullName>
    </recommendedName>
</protein>
<keyword evidence="1" id="KW-0472">Membrane</keyword>
<name>A0A2T1NAT5_9FLAO</name>
<dbReference type="AlphaFoldDB" id="A0A2T1NAT5"/>
<keyword evidence="1" id="KW-0812">Transmembrane</keyword>
<accession>A0A2T1NAT5</accession>
<dbReference type="EMBL" id="PXOT01000024">
    <property type="protein sequence ID" value="PSG89261.1"/>
    <property type="molecule type" value="Genomic_DNA"/>
</dbReference>
<evidence type="ECO:0000256" key="1">
    <source>
        <dbReference type="SAM" id="Phobius"/>
    </source>
</evidence>
<evidence type="ECO:0008006" key="4">
    <source>
        <dbReference type="Google" id="ProtNLM"/>
    </source>
</evidence>
<keyword evidence="1" id="KW-1133">Transmembrane helix</keyword>
<reference evidence="2 3" key="1">
    <citation type="submission" date="2018-03" db="EMBL/GenBank/DDBJ databases">
        <title>Mesoflavibacter sp. HG37 and Mesoflavibacter sp. HG96 sp.nov., two marine bacteria isolated from seawater of Western Pacific Ocean.</title>
        <authorList>
            <person name="Cheng H."/>
            <person name="Wu Y.-H."/>
            <person name="Guo L.-L."/>
            <person name="Xu X.-W."/>
        </authorList>
    </citation>
    <scope>NUCLEOTIDE SEQUENCE [LARGE SCALE GENOMIC DNA]</scope>
    <source>
        <strain evidence="2 3">KCTC 42117</strain>
    </source>
</reference>
<evidence type="ECO:0000313" key="2">
    <source>
        <dbReference type="EMBL" id="PSG89261.1"/>
    </source>
</evidence>